<sequence length="151" mass="16378">MNLKATPKGEHTKGSWRVWGLCAAGEFAVEMQQRFDPGGNWGPGSGLNAVKMKCTDGEIIWSHDGFYGDWGKWTYCPGRVAFDGFAIKNNNDTAANAVRMYCGSTTSPDTDAGSGDWSDQVSCPPGSAICGFRMRLEDDQGAMNDIEMQCC</sequence>
<dbReference type="RefSeq" id="XP_005785857.1">
    <property type="nucleotide sequence ID" value="XM_005785800.1"/>
</dbReference>
<dbReference type="KEGG" id="ehx:EMIHUDRAFT_71748"/>
<dbReference type="GeneID" id="17278698"/>
<dbReference type="PANTHER" id="PTHR18841:SF0">
    <property type="entry name" value="VITELLINE MEMBRANE OUTER LAYER 1 HOMOLOG A-RELATED"/>
    <property type="match status" value="1"/>
</dbReference>
<proteinExistence type="predicted"/>
<dbReference type="AlphaFoldDB" id="A0A0D3KCE3"/>
<dbReference type="SUPFAM" id="SSF51092">
    <property type="entry name" value="Vitelline membrane outer protein-I (VMO-I)"/>
    <property type="match status" value="1"/>
</dbReference>
<dbReference type="Gene3D" id="2.100.10.20">
    <property type="entry name" value="Vitelline membrane outer layer protein I (VOMI)"/>
    <property type="match status" value="1"/>
</dbReference>
<evidence type="ECO:0008006" key="3">
    <source>
        <dbReference type="Google" id="ProtNLM"/>
    </source>
</evidence>
<name>A0A0D3KCE3_EMIH1</name>
<dbReference type="PaxDb" id="2903-EOD33428"/>
<protein>
    <recommendedName>
        <fullName evidence="3">Vitelline membrane outer layer protein 1</fullName>
    </recommendedName>
</protein>
<evidence type="ECO:0000313" key="2">
    <source>
        <dbReference type="Proteomes" id="UP000013827"/>
    </source>
</evidence>
<dbReference type="HOGENOM" id="CLU_111176_1_0_1"/>
<dbReference type="EnsemblProtists" id="EOD33428">
    <property type="protein sequence ID" value="EOD33428"/>
    <property type="gene ID" value="EMIHUDRAFT_71748"/>
</dbReference>
<dbReference type="GO" id="GO:0005615">
    <property type="term" value="C:extracellular space"/>
    <property type="evidence" value="ECO:0007669"/>
    <property type="project" value="TreeGrafter"/>
</dbReference>
<accession>A0A0D3KCE3</accession>
<organism evidence="1 2">
    <name type="scientific">Emiliania huxleyi (strain CCMP1516)</name>
    <dbReference type="NCBI Taxonomy" id="280463"/>
    <lineage>
        <taxon>Eukaryota</taxon>
        <taxon>Haptista</taxon>
        <taxon>Haptophyta</taxon>
        <taxon>Prymnesiophyceae</taxon>
        <taxon>Isochrysidales</taxon>
        <taxon>Noelaerhabdaceae</taxon>
        <taxon>Emiliania</taxon>
    </lineage>
</organism>
<dbReference type="PANTHER" id="PTHR18841">
    <property type="entry name" value="VITELLINE MEMBRANE OUTER LAYER PROTEIN I-RELATED"/>
    <property type="match status" value="1"/>
</dbReference>
<reference evidence="2" key="1">
    <citation type="journal article" date="2013" name="Nature">
        <title>Pan genome of the phytoplankton Emiliania underpins its global distribution.</title>
        <authorList>
            <person name="Read B.A."/>
            <person name="Kegel J."/>
            <person name="Klute M.J."/>
            <person name="Kuo A."/>
            <person name="Lefebvre S.C."/>
            <person name="Maumus F."/>
            <person name="Mayer C."/>
            <person name="Miller J."/>
            <person name="Monier A."/>
            <person name="Salamov A."/>
            <person name="Young J."/>
            <person name="Aguilar M."/>
            <person name="Claverie J.M."/>
            <person name="Frickenhaus S."/>
            <person name="Gonzalez K."/>
            <person name="Herman E.K."/>
            <person name="Lin Y.C."/>
            <person name="Napier J."/>
            <person name="Ogata H."/>
            <person name="Sarno A.F."/>
            <person name="Shmutz J."/>
            <person name="Schroeder D."/>
            <person name="de Vargas C."/>
            <person name="Verret F."/>
            <person name="von Dassow P."/>
            <person name="Valentin K."/>
            <person name="Van de Peer Y."/>
            <person name="Wheeler G."/>
            <person name="Dacks J.B."/>
            <person name="Delwiche C.F."/>
            <person name="Dyhrman S.T."/>
            <person name="Glockner G."/>
            <person name="John U."/>
            <person name="Richards T."/>
            <person name="Worden A.Z."/>
            <person name="Zhang X."/>
            <person name="Grigoriev I.V."/>
            <person name="Allen A.E."/>
            <person name="Bidle K."/>
            <person name="Borodovsky M."/>
            <person name="Bowler C."/>
            <person name="Brownlee C."/>
            <person name="Cock J.M."/>
            <person name="Elias M."/>
            <person name="Gladyshev V.N."/>
            <person name="Groth M."/>
            <person name="Guda C."/>
            <person name="Hadaegh A."/>
            <person name="Iglesias-Rodriguez M.D."/>
            <person name="Jenkins J."/>
            <person name="Jones B.M."/>
            <person name="Lawson T."/>
            <person name="Leese F."/>
            <person name="Lindquist E."/>
            <person name="Lobanov A."/>
            <person name="Lomsadze A."/>
            <person name="Malik S.B."/>
            <person name="Marsh M.E."/>
            <person name="Mackinder L."/>
            <person name="Mock T."/>
            <person name="Mueller-Roeber B."/>
            <person name="Pagarete A."/>
            <person name="Parker M."/>
            <person name="Probert I."/>
            <person name="Quesneville H."/>
            <person name="Raines C."/>
            <person name="Rensing S.A."/>
            <person name="Riano-Pachon D.M."/>
            <person name="Richier S."/>
            <person name="Rokitta S."/>
            <person name="Shiraiwa Y."/>
            <person name="Soanes D.M."/>
            <person name="van der Giezen M."/>
            <person name="Wahlund T.M."/>
            <person name="Williams B."/>
            <person name="Wilson W."/>
            <person name="Wolfe G."/>
            <person name="Wurch L.L."/>
        </authorList>
    </citation>
    <scope>NUCLEOTIDE SEQUENCE</scope>
</reference>
<keyword evidence="2" id="KW-1185">Reference proteome</keyword>
<dbReference type="InterPro" id="IPR005515">
    <property type="entry name" value="VOMI"/>
</dbReference>
<reference evidence="1" key="2">
    <citation type="submission" date="2024-10" db="UniProtKB">
        <authorList>
            <consortium name="EnsemblProtists"/>
        </authorList>
    </citation>
    <scope>IDENTIFICATION</scope>
</reference>
<dbReference type="Proteomes" id="UP000013827">
    <property type="component" value="Unassembled WGS sequence"/>
</dbReference>
<evidence type="ECO:0000313" key="1">
    <source>
        <dbReference type="EnsemblProtists" id="EOD33428"/>
    </source>
</evidence>
<dbReference type="InterPro" id="IPR036706">
    <property type="entry name" value="VOMI_sf"/>
</dbReference>
<dbReference type="Pfam" id="PF03762">
    <property type="entry name" value="VOMI"/>
    <property type="match status" value="1"/>
</dbReference>